<evidence type="ECO:0000256" key="4">
    <source>
        <dbReference type="ARBA" id="ARBA00022741"/>
    </source>
</evidence>
<dbReference type="NCBIfam" id="NF000908">
    <property type="entry name" value="PRK00089.1"/>
    <property type="match status" value="1"/>
</dbReference>
<evidence type="ECO:0000313" key="12">
    <source>
        <dbReference type="EMBL" id="TYT76007.1"/>
    </source>
</evidence>
<dbReference type="InterPro" id="IPR005225">
    <property type="entry name" value="Small_GTP-bd"/>
</dbReference>
<dbReference type="Gene3D" id="3.40.50.300">
    <property type="entry name" value="P-loop containing nucleotide triphosphate hydrolases"/>
    <property type="match status" value="1"/>
</dbReference>
<dbReference type="PANTHER" id="PTHR42698:SF1">
    <property type="entry name" value="GTPASE ERA, MITOCHONDRIAL"/>
    <property type="match status" value="1"/>
</dbReference>
<dbReference type="CDD" id="cd22534">
    <property type="entry name" value="KH-II_Era"/>
    <property type="match status" value="1"/>
</dbReference>
<dbReference type="AlphaFoldDB" id="A0A5Q4VIF2"/>
<evidence type="ECO:0000256" key="2">
    <source>
        <dbReference type="ARBA" id="ARBA00020484"/>
    </source>
</evidence>
<evidence type="ECO:0000256" key="6">
    <source>
        <dbReference type="ARBA" id="ARBA00023134"/>
    </source>
</evidence>
<dbReference type="Pfam" id="PF07650">
    <property type="entry name" value="KH_2"/>
    <property type="match status" value="1"/>
</dbReference>
<dbReference type="InterPro" id="IPR015946">
    <property type="entry name" value="KH_dom-like_a/b"/>
</dbReference>
<comment type="subcellular location">
    <subcellularLocation>
        <location evidence="7">Cytoplasm</location>
    </subcellularLocation>
    <subcellularLocation>
        <location evidence="7">Cell membrane</location>
        <topology evidence="7">Peripheral membrane protein</topology>
    </subcellularLocation>
</comment>
<dbReference type="RefSeq" id="WP_139444932.1">
    <property type="nucleotide sequence ID" value="NZ_VDMB01000001.1"/>
</dbReference>
<dbReference type="FunFam" id="3.30.300.20:FF:000003">
    <property type="entry name" value="GTPase Era"/>
    <property type="match status" value="1"/>
</dbReference>
<name>A0A5Q4VIF2_9BACT</name>
<dbReference type="OrthoDB" id="9805918at2"/>
<dbReference type="InterPro" id="IPR009019">
    <property type="entry name" value="KH_sf_prok-type"/>
</dbReference>
<dbReference type="SUPFAM" id="SSF54814">
    <property type="entry name" value="Prokaryotic type KH domain (KH-domain type II)"/>
    <property type="match status" value="1"/>
</dbReference>
<keyword evidence="6 7" id="KW-0342">GTP-binding</keyword>
<keyword evidence="7" id="KW-1003">Cell membrane</keyword>
<organism evidence="12 13">
    <name type="scientific">Desulfobotulus mexicanus</name>
    <dbReference type="NCBI Taxonomy" id="2586642"/>
    <lineage>
        <taxon>Bacteria</taxon>
        <taxon>Pseudomonadati</taxon>
        <taxon>Thermodesulfobacteriota</taxon>
        <taxon>Desulfobacteria</taxon>
        <taxon>Desulfobacterales</taxon>
        <taxon>Desulfobacteraceae</taxon>
        <taxon>Desulfobotulus</taxon>
    </lineage>
</organism>
<dbReference type="SUPFAM" id="SSF52540">
    <property type="entry name" value="P-loop containing nucleoside triphosphate hydrolases"/>
    <property type="match status" value="1"/>
</dbReference>
<feature type="binding site" evidence="7">
    <location>
        <begin position="16"/>
        <end position="23"/>
    </location>
    <ligand>
        <name>GTP</name>
        <dbReference type="ChEBI" id="CHEBI:37565"/>
    </ligand>
</feature>
<evidence type="ECO:0000256" key="1">
    <source>
        <dbReference type="ARBA" id="ARBA00007921"/>
    </source>
</evidence>
<comment type="function">
    <text evidence="7">An essential GTPase that binds both GDP and GTP, with rapid nucleotide exchange. Plays a role in 16S rRNA processing and 30S ribosomal subunit biogenesis and possibly also in cell cycle regulation and energy metabolism.</text>
</comment>
<feature type="region of interest" description="G5" evidence="8">
    <location>
        <begin position="154"/>
        <end position="156"/>
    </location>
</feature>
<dbReference type="PANTHER" id="PTHR42698">
    <property type="entry name" value="GTPASE ERA"/>
    <property type="match status" value="1"/>
</dbReference>
<gene>
    <name evidence="7" type="primary">era</name>
    <name evidence="12" type="ORF">FIM25_00175</name>
</gene>
<accession>A0A5Q4VIF2</accession>
<dbReference type="InterPro" id="IPR004044">
    <property type="entry name" value="KH_dom_type_2"/>
</dbReference>
<evidence type="ECO:0000259" key="10">
    <source>
        <dbReference type="PROSITE" id="PS50823"/>
    </source>
</evidence>
<dbReference type="GO" id="GO:0005829">
    <property type="term" value="C:cytosol"/>
    <property type="evidence" value="ECO:0007669"/>
    <property type="project" value="TreeGrafter"/>
</dbReference>
<feature type="binding site" evidence="7">
    <location>
        <begin position="125"/>
        <end position="128"/>
    </location>
    <ligand>
        <name>GTP</name>
        <dbReference type="ChEBI" id="CHEBI:37565"/>
    </ligand>
</feature>
<dbReference type="GO" id="GO:0043024">
    <property type="term" value="F:ribosomal small subunit binding"/>
    <property type="evidence" value="ECO:0007669"/>
    <property type="project" value="TreeGrafter"/>
</dbReference>
<keyword evidence="3 7" id="KW-0690">Ribosome biogenesis</keyword>
<keyword evidence="4 7" id="KW-0547">Nucleotide-binding</keyword>
<keyword evidence="7" id="KW-0472">Membrane</keyword>
<dbReference type="GO" id="GO:0005886">
    <property type="term" value="C:plasma membrane"/>
    <property type="evidence" value="ECO:0007669"/>
    <property type="project" value="UniProtKB-SubCell"/>
</dbReference>
<reference evidence="12 13" key="1">
    <citation type="submission" date="2019-06" db="EMBL/GenBank/DDBJ databases">
        <title>Desulfobotulus mexicanus sp. nov., a novel sulfate-reducing bacterium isolated from the sediment of an alkaline crater lake in Mexico.</title>
        <authorList>
            <person name="Hirschler-Rea A."/>
        </authorList>
    </citation>
    <scope>NUCLEOTIDE SEQUENCE [LARGE SCALE GENOMIC DNA]</scope>
    <source>
        <strain evidence="12 13">PAR22N</strain>
    </source>
</reference>
<comment type="subunit">
    <text evidence="7">Monomer.</text>
</comment>
<evidence type="ECO:0000256" key="3">
    <source>
        <dbReference type="ARBA" id="ARBA00022517"/>
    </source>
</evidence>
<feature type="region of interest" description="G3" evidence="8">
    <location>
        <begin position="63"/>
        <end position="66"/>
    </location>
</feature>
<comment type="similarity">
    <text evidence="1 7 8 9">Belongs to the TRAFAC class TrmE-Era-EngA-EngB-Septin-like GTPase superfamily. Era GTPase family.</text>
</comment>
<dbReference type="GO" id="GO:0005525">
    <property type="term" value="F:GTP binding"/>
    <property type="evidence" value="ECO:0007669"/>
    <property type="project" value="UniProtKB-UniRule"/>
</dbReference>
<feature type="domain" description="KH type-2" evidence="10">
    <location>
        <begin position="206"/>
        <end position="284"/>
    </location>
</feature>
<keyword evidence="7" id="KW-0963">Cytoplasm</keyword>
<dbReference type="PROSITE" id="PS50823">
    <property type="entry name" value="KH_TYPE_2"/>
    <property type="match status" value="1"/>
</dbReference>
<protein>
    <recommendedName>
        <fullName evidence="2 7">GTPase Era</fullName>
    </recommendedName>
</protein>
<proteinExistence type="inferred from homology"/>
<dbReference type="GO" id="GO:0000028">
    <property type="term" value="P:ribosomal small subunit assembly"/>
    <property type="evidence" value="ECO:0007669"/>
    <property type="project" value="TreeGrafter"/>
</dbReference>
<evidence type="ECO:0000256" key="9">
    <source>
        <dbReference type="RuleBase" id="RU003761"/>
    </source>
</evidence>
<dbReference type="Proteomes" id="UP000321899">
    <property type="component" value="Unassembled WGS sequence"/>
</dbReference>
<keyword evidence="5 7" id="KW-0694">RNA-binding</keyword>
<dbReference type="EMBL" id="VDMB01000001">
    <property type="protein sequence ID" value="TYT76007.1"/>
    <property type="molecule type" value="Genomic_DNA"/>
</dbReference>
<feature type="region of interest" description="G4" evidence="8">
    <location>
        <begin position="125"/>
        <end position="128"/>
    </location>
</feature>
<dbReference type="InterPro" id="IPR027417">
    <property type="entry name" value="P-loop_NTPase"/>
</dbReference>
<evidence type="ECO:0000256" key="5">
    <source>
        <dbReference type="ARBA" id="ARBA00022884"/>
    </source>
</evidence>
<keyword evidence="7" id="KW-0699">rRNA-binding</keyword>
<keyword evidence="13" id="KW-1185">Reference proteome</keyword>
<feature type="binding site" evidence="7">
    <location>
        <begin position="63"/>
        <end position="67"/>
    </location>
    <ligand>
        <name>GTP</name>
        <dbReference type="ChEBI" id="CHEBI:37565"/>
    </ligand>
</feature>
<evidence type="ECO:0000313" key="13">
    <source>
        <dbReference type="Proteomes" id="UP000321899"/>
    </source>
</evidence>
<sequence length="298" mass="33459">MSESPSFRSGFVAIIGAPNAGKSTLMNRLIGEKIAITSRKPQTTRNRILGIVHRPLCQLAFVDTPGVHKAGKILNQRIVEAALGAIPDADVVLWLMDVSRSFSEENDLILKHLQVCKKPVILALNKIDLVARPELLQWMERWNNRFSFQEIIPVSAMVGDQLDILLDVLEKYLPEGPPLFPEDSLTDKSTRFIVAELIREKVLRRTGEEIPYSIAVTIESFQEGGPGEKAEIHAAIHVDRDSQKGILIGKGGSRLKEIGTDARRDIEELVGKKVFLKLFVRVQKNWTRDTKAMERFGY</sequence>
<feature type="region of interest" description="G1" evidence="8">
    <location>
        <begin position="16"/>
        <end position="23"/>
    </location>
</feature>
<dbReference type="PROSITE" id="PS51713">
    <property type="entry name" value="G_ERA"/>
    <property type="match status" value="1"/>
</dbReference>
<dbReference type="Gene3D" id="3.30.300.20">
    <property type="match status" value="1"/>
</dbReference>
<dbReference type="InterPro" id="IPR005662">
    <property type="entry name" value="GTPase_Era-like"/>
</dbReference>
<dbReference type="Pfam" id="PF01926">
    <property type="entry name" value="MMR_HSR1"/>
    <property type="match status" value="1"/>
</dbReference>
<evidence type="ECO:0000256" key="7">
    <source>
        <dbReference type="HAMAP-Rule" id="MF_00367"/>
    </source>
</evidence>
<dbReference type="GO" id="GO:0003924">
    <property type="term" value="F:GTPase activity"/>
    <property type="evidence" value="ECO:0007669"/>
    <property type="project" value="UniProtKB-UniRule"/>
</dbReference>
<evidence type="ECO:0000256" key="8">
    <source>
        <dbReference type="PROSITE-ProRule" id="PRU01050"/>
    </source>
</evidence>
<dbReference type="NCBIfam" id="TIGR00231">
    <property type="entry name" value="small_GTP"/>
    <property type="match status" value="1"/>
</dbReference>
<evidence type="ECO:0000259" key="11">
    <source>
        <dbReference type="PROSITE" id="PS51713"/>
    </source>
</evidence>
<comment type="caution">
    <text evidence="12">The sequence shown here is derived from an EMBL/GenBank/DDBJ whole genome shotgun (WGS) entry which is preliminary data.</text>
</comment>
<dbReference type="GO" id="GO:0070181">
    <property type="term" value="F:small ribosomal subunit rRNA binding"/>
    <property type="evidence" value="ECO:0007669"/>
    <property type="project" value="UniProtKB-UniRule"/>
</dbReference>
<dbReference type="NCBIfam" id="TIGR00436">
    <property type="entry name" value="era"/>
    <property type="match status" value="1"/>
</dbReference>
<feature type="region of interest" description="G2" evidence="8">
    <location>
        <begin position="42"/>
        <end position="46"/>
    </location>
</feature>
<dbReference type="InterPro" id="IPR030388">
    <property type="entry name" value="G_ERA_dom"/>
</dbReference>
<dbReference type="InterPro" id="IPR006073">
    <property type="entry name" value="GTP-bd"/>
</dbReference>
<dbReference type="CDD" id="cd04163">
    <property type="entry name" value="Era"/>
    <property type="match status" value="1"/>
</dbReference>
<dbReference type="HAMAP" id="MF_00367">
    <property type="entry name" value="GTPase_Era"/>
    <property type="match status" value="1"/>
</dbReference>
<feature type="domain" description="Era-type G" evidence="11">
    <location>
        <begin position="8"/>
        <end position="175"/>
    </location>
</feature>